<dbReference type="OMA" id="CIAYKFL"/>
<keyword evidence="1" id="KW-0812">Transmembrane</keyword>
<evidence type="ECO:0000313" key="3">
    <source>
        <dbReference type="EMBL" id="SSX28805.1"/>
    </source>
</evidence>
<reference evidence="3" key="2">
    <citation type="submission" date="2018-07" db="EMBL/GenBank/DDBJ databases">
        <authorList>
            <person name="Quirk P.G."/>
            <person name="Krulwich T.A."/>
        </authorList>
    </citation>
    <scope>NUCLEOTIDE SEQUENCE</scope>
</reference>
<dbReference type="AlphaFoldDB" id="A0A336MES0"/>
<keyword evidence="1" id="KW-0472">Membrane</keyword>
<feature type="transmembrane region" description="Helical" evidence="1">
    <location>
        <begin position="26"/>
        <end position="45"/>
    </location>
</feature>
<protein>
    <submittedName>
        <fullName evidence="3">CSON000499 protein</fullName>
    </submittedName>
</protein>
<organism evidence="3">
    <name type="scientific">Culicoides sonorensis</name>
    <name type="common">Biting midge</name>
    <dbReference type="NCBI Taxonomy" id="179676"/>
    <lineage>
        <taxon>Eukaryota</taxon>
        <taxon>Metazoa</taxon>
        <taxon>Ecdysozoa</taxon>
        <taxon>Arthropoda</taxon>
        <taxon>Hexapoda</taxon>
        <taxon>Insecta</taxon>
        <taxon>Pterygota</taxon>
        <taxon>Neoptera</taxon>
        <taxon>Endopterygota</taxon>
        <taxon>Diptera</taxon>
        <taxon>Nematocera</taxon>
        <taxon>Chironomoidea</taxon>
        <taxon>Ceratopogonidae</taxon>
        <taxon>Ceratopogoninae</taxon>
        <taxon>Culicoides</taxon>
        <taxon>Monoculicoides</taxon>
    </lineage>
</organism>
<gene>
    <name evidence="3" type="primary">CSON000499</name>
</gene>
<dbReference type="EMBL" id="UFQT01001083">
    <property type="protein sequence ID" value="SSX28805.1"/>
    <property type="molecule type" value="Genomic_DNA"/>
</dbReference>
<keyword evidence="1" id="KW-1133">Transmembrane helix</keyword>
<accession>A0A336MES0</accession>
<dbReference type="EMBL" id="UFQS01001083">
    <property type="protein sequence ID" value="SSX08894.1"/>
    <property type="molecule type" value="Genomic_DNA"/>
</dbReference>
<dbReference type="VEuPathDB" id="VectorBase:CSON000499"/>
<evidence type="ECO:0000313" key="2">
    <source>
        <dbReference type="EMBL" id="SSX08894.1"/>
    </source>
</evidence>
<dbReference type="PANTHER" id="PTHR47412:SF1">
    <property type="entry name" value="FI01434P-RELATED"/>
    <property type="match status" value="1"/>
</dbReference>
<dbReference type="Pfam" id="PF13896">
    <property type="entry name" value="Glyco_transf_49"/>
    <property type="match status" value="1"/>
</dbReference>
<name>A0A336MES0_CULSO</name>
<proteinExistence type="predicted"/>
<evidence type="ECO:0000256" key="1">
    <source>
        <dbReference type="SAM" id="Phobius"/>
    </source>
</evidence>
<reference evidence="2" key="1">
    <citation type="submission" date="2018-04" db="EMBL/GenBank/DDBJ databases">
        <authorList>
            <person name="Go L.Y."/>
            <person name="Mitchell J.A."/>
        </authorList>
    </citation>
    <scope>NUCLEOTIDE SEQUENCE</scope>
    <source>
        <tissue evidence="2">Whole organism</tissue>
    </source>
</reference>
<sequence length="467" mass="54016">MSKTVKNDEFDYVLLNAQILRRCTRINIFQLLSFAFVVIFVFYLGRHSKACENYYQIFESTQLNFSITTIDEDYESQNISTTISASQNFSADYLDVLKKNIKCYDKKAEFRIERRGAFWVLKNYIPAKIHPNCYETITYTTHGDYSFLDNLIPLLKRWMAPISIAIYSPGTDYDDALNSIIYLRNCIDEQELIRDLVTFHLYFDRLHTPQTIIKNVSLYETQFECKSLPPFLNSSHATMYKKTQNLTYPVNVGRNIAREAAVTHFVLPSDIELYPNPGLTIQFLKMISHFSPKFFEAKQVFVLPIFEVQSSVSPPTTKFHLQKMLQSKLAIPFHFKICSTCHSVPGQKEWINALSVPSEMKIHATSKRVGKFGHWEPIFIGTHSEPLYEELLSWEGKSDKMTQGYTLCLLDYDFHVLSEGFLVHRPGIKTVAEAHRPEMERKSLNLIKSQIVPQIEALYGTRPGCKP</sequence>
<dbReference type="PANTHER" id="PTHR47412">
    <property type="entry name" value="FI01434P-RELATED"/>
    <property type="match status" value="1"/>
</dbReference>